<dbReference type="CAZy" id="GT4">
    <property type="family name" value="Glycosyltransferase Family 4"/>
</dbReference>
<dbReference type="SUPFAM" id="SSF53756">
    <property type="entry name" value="UDP-Glycosyltransferase/glycogen phosphorylase"/>
    <property type="match status" value="1"/>
</dbReference>
<organism evidence="2 3">
    <name type="scientific">Petrotoga mobilis (strain DSM 10674 / SJ95)</name>
    <dbReference type="NCBI Taxonomy" id="403833"/>
    <lineage>
        <taxon>Bacteria</taxon>
        <taxon>Thermotogati</taxon>
        <taxon>Thermotogota</taxon>
        <taxon>Thermotogae</taxon>
        <taxon>Petrotogales</taxon>
        <taxon>Petrotogaceae</taxon>
        <taxon>Petrotoga</taxon>
    </lineage>
</organism>
<protein>
    <submittedName>
        <fullName evidence="2">Glycosyl transferase group 1</fullName>
    </submittedName>
</protein>
<dbReference type="KEGG" id="pmo:Pmob_1293"/>
<dbReference type="PANTHER" id="PTHR46656:SF3">
    <property type="entry name" value="PUTATIVE-RELATED"/>
    <property type="match status" value="1"/>
</dbReference>
<dbReference type="RefSeq" id="WP_012209103.1">
    <property type="nucleotide sequence ID" value="NC_010003.1"/>
</dbReference>
<sequence length="407" mass="47778">MNIGFVSTWFERGAAYVTKTYINFLKEKHNIYVYARGGEAYAKNDPNWDLPYVTWGKRVGMGMEISLSDISKWIEKNSLDIIFFNEQRDFTPVYKIKKKYPHLILGSYIDYYKLDTIENFKVFDFLICNTKRHYEVFSWHPQCFYVPWGTDIILFNSSKKVKNERITFFHSQGMSNRKGTEVLINAFIENNLYQSSKLLIHTQNNLNSITGIKYKNLERFNIQIINKTVTAPGLYYLGDVYVYPTKLEGIGLTIMEALASGLPVITTNSPPMNEFVNDMNGKLIKVKKLIARADGYYWPLSIVDETDLAEKMKYYIENKKDLDYFSKKARESAENNLNVYKNFSKLNDIFEQVKLLNILTKKEIENKIKTNENKELKKAVYYVFKEIAPDFLKNMVIEYYITHKNKI</sequence>
<dbReference type="AlphaFoldDB" id="A9BGF4"/>
<dbReference type="eggNOG" id="COG0438">
    <property type="taxonomic scope" value="Bacteria"/>
</dbReference>
<evidence type="ECO:0000313" key="2">
    <source>
        <dbReference type="EMBL" id="ABX32004.1"/>
    </source>
</evidence>
<name>A9BGF4_PETMO</name>
<keyword evidence="3" id="KW-1185">Reference proteome</keyword>
<accession>A9BGF4</accession>
<dbReference type="Pfam" id="PF00534">
    <property type="entry name" value="Glycos_transf_1"/>
    <property type="match status" value="1"/>
</dbReference>
<reference evidence="2" key="1">
    <citation type="submission" date="2007-11" db="EMBL/GenBank/DDBJ databases">
        <title>Complete sequence of Petroga mobilis SJ95.</title>
        <authorList>
            <consortium name="US DOE Joint Genome Institute"/>
            <person name="Copeland A."/>
            <person name="Lucas S."/>
            <person name="Lapidus A."/>
            <person name="Barry K."/>
            <person name="Glavina del Rio T."/>
            <person name="Dalin E."/>
            <person name="Tice H."/>
            <person name="Pitluck S."/>
            <person name="Meincke L."/>
            <person name="Brettin T."/>
            <person name="Bruce D."/>
            <person name="Detter J.C."/>
            <person name="Han C."/>
            <person name="Kuske C.R."/>
            <person name="Schmutz J."/>
            <person name="Larimer F."/>
            <person name="Land M."/>
            <person name="Hauser L."/>
            <person name="Kyrpides N."/>
            <person name="Mikhailova N."/>
            <person name="Noll K."/>
            <person name="Richardson P."/>
        </authorList>
    </citation>
    <scope>NUCLEOTIDE SEQUENCE [LARGE SCALE GENOMIC DNA]</scope>
    <source>
        <strain evidence="2">SJ95</strain>
    </source>
</reference>
<dbReference type="CDD" id="cd03801">
    <property type="entry name" value="GT4_PimA-like"/>
    <property type="match status" value="1"/>
</dbReference>
<dbReference type="OrthoDB" id="9806653at2"/>
<dbReference type="HOGENOM" id="CLU_686345_0_0_0"/>
<dbReference type="InterPro" id="IPR001296">
    <property type="entry name" value="Glyco_trans_1"/>
</dbReference>
<evidence type="ECO:0000313" key="3">
    <source>
        <dbReference type="Proteomes" id="UP000000789"/>
    </source>
</evidence>
<dbReference type="PANTHER" id="PTHR46656">
    <property type="entry name" value="PUTATIVE-RELATED"/>
    <property type="match status" value="1"/>
</dbReference>
<dbReference type="GO" id="GO:0016757">
    <property type="term" value="F:glycosyltransferase activity"/>
    <property type="evidence" value="ECO:0007669"/>
    <property type="project" value="InterPro"/>
</dbReference>
<dbReference type="Proteomes" id="UP000000789">
    <property type="component" value="Chromosome"/>
</dbReference>
<dbReference type="EMBL" id="CP000879">
    <property type="protein sequence ID" value="ABX32004.1"/>
    <property type="molecule type" value="Genomic_DNA"/>
</dbReference>
<dbReference type="Gene3D" id="3.40.50.2000">
    <property type="entry name" value="Glycogen Phosphorylase B"/>
    <property type="match status" value="1"/>
</dbReference>
<dbReference type="STRING" id="403833.Pmob_1293"/>
<evidence type="ECO:0000259" key="1">
    <source>
        <dbReference type="Pfam" id="PF00534"/>
    </source>
</evidence>
<keyword evidence="2" id="KW-0808">Transferase</keyword>
<proteinExistence type="predicted"/>
<feature type="domain" description="Glycosyl transferase family 1" evidence="1">
    <location>
        <begin position="160"/>
        <end position="331"/>
    </location>
</feature>
<gene>
    <name evidence="2" type="ordered locus">Pmob_1293</name>
</gene>